<dbReference type="Pfam" id="PF11681">
    <property type="entry name" value="Phage_Tube_PhiTE"/>
    <property type="match status" value="1"/>
</dbReference>
<comment type="caution">
    <text evidence="1">The sequence shown here is derived from an EMBL/GenBank/DDBJ whole genome shotgun (WGS) entry which is preliminary data.</text>
</comment>
<dbReference type="AlphaFoldDB" id="G2JC52"/>
<dbReference type="eggNOG" id="ENOG50302GH">
    <property type="taxonomic scope" value="Bacteria"/>
</dbReference>
<dbReference type="STRING" id="1070319.CAGGBEG34_990001"/>
<dbReference type="InterPro" id="IPR021695">
    <property type="entry name" value="Phage_KPP10_Orf10"/>
</dbReference>
<proteinExistence type="predicted"/>
<protein>
    <submittedName>
        <fullName evidence="1">Putative bacteriophage protein</fullName>
    </submittedName>
</protein>
<accession>G2JC52</accession>
<organism evidence="1 2">
    <name type="scientific">Candidatus Glomeribacter gigasporarum BEG34</name>
    <dbReference type="NCBI Taxonomy" id="1070319"/>
    <lineage>
        <taxon>Bacteria</taxon>
        <taxon>Pseudomonadati</taxon>
        <taxon>Pseudomonadota</taxon>
        <taxon>Betaproteobacteria</taxon>
        <taxon>Burkholderiales</taxon>
        <taxon>Burkholderiaceae</taxon>
        <taxon>Candidatus Glomeribacter</taxon>
    </lineage>
</organism>
<evidence type="ECO:0000313" key="2">
    <source>
        <dbReference type="Proteomes" id="UP000054051"/>
    </source>
</evidence>
<gene>
    <name evidence="1" type="ORF">CAGGBEG34_990001</name>
</gene>
<sequence length="103" mass="11228">MVGADGEFMHVLNADKSGTVTVRLLKTSPVNAQLMGLYDTQAADSRLYGQNVITVHQTQSGDTIVCRGCAFKKMPDLSYKKDDEPVEWVFAAGKIDAILGNYT</sequence>
<name>G2JC52_9BURK</name>
<dbReference type="EMBL" id="CAFB01000123">
    <property type="protein sequence ID" value="CCD30360.1"/>
    <property type="molecule type" value="Genomic_DNA"/>
</dbReference>
<dbReference type="Proteomes" id="UP000054051">
    <property type="component" value="Unassembled WGS sequence"/>
</dbReference>
<evidence type="ECO:0000313" key="1">
    <source>
        <dbReference type="EMBL" id="CCD30360.1"/>
    </source>
</evidence>
<reference evidence="1 2" key="1">
    <citation type="submission" date="2011-08" db="EMBL/GenBank/DDBJ databases">
        <title>The genome of the obligate endobacterium of an arbuscular mycorrhizal fungus reveals an interphylum network of nutritional interactions.</title>
        <authorList>
            <person name="Ghignone S."/>
            <person name="Salvioli A."/>
            <person name="Anca I."/>
            <person name="Lumini E."/>
            <person name="Ortu G."/>
            <person name="Petiti L."/>
            <person name="Cruveiller S."/>
            <person name="Bianciotto V."/>
            <person name="Piffanelli P."/>
            <person name="Lanfranco L."/>
            <person name="Bonfante P."/>
        </authorList>
    </citation>
    <scope>NUCLEOTIDE SEQUENCE [LARGE SCALE GENOMIC DNA]</scope>
    <source>
        <strain evidence="1 2">BEG34</strain>
    </source>
</reference>
<keyword evidence="2" id="KW-1185">Reference proteome</keyword>